<organism evidence="2 3">
    <name type="scientific">Skermanella cutis</name>
    <dbReference type="NCBI Taxonomy" id="2775420"/>
    <lineage>
        <taxon>Bacteria</taxon>
        <taxon>Pseudomonadati</taxon>
        <taxon>Pseudomonadota</taxon>
        <taxon>Alphaproteobacteria</taxon>
        <taxon>Rhodospirillales</taxon>
        <taxon>Azospirillaceae</taxon>
        <taxon>Skermanella</taxon>
    </lineage>
</organism>
<dbReference type="PANTHER" id="PTHR43685:SF2">
    <property type="entry name" value="GLYCOSYLTRANSFERASE 2-LIKE DOMAIN-CONTAINING PROTEIN"/>
    <property type="match status" value="1"/>
</dbReference>
<dbReference type="InterPro" id="IPR029044">
    <property type="entry name" value="Nucleotide-diphossugar_trans"/>
</dbReference>
<name>A0ABX7B781_9PROT</name>
<evidence type="ECO:0000313" key="2">
    <source>
        <dbReference type="EMBL" id="QQP89978.1"/>
    </source>
</evidence>
<evidence type="ECO:0000259" key="1">
    <source>
        <dbReference type="Pfam" id="PF00535"/>
    </source>
</evidence>
<accession>A0ABX7B781</accession>
<keyword evidence="3" id="KW-1185">Reference proteome</keyword>
<dbReference type="Gene3D" id="3.90.550.10">
    <property type="entry name" value="Spore Coat Polysaccharide Biosynthesis Protein SpsA, Chain A"/>
    <property type="match status" value="1"/>
</dbReference>
<gene>
    <name evidence="2" type="ORF">IGS68_01475</name>
</gene>
<dbReference type="Pfam" id="PF00535">
    <property type="entry name" value="Glycos_transf_2"/>
    <property type="match status" value="1"/>
</dbReference>
<dbReference type="RefSeq" id="WP_201076794.1">
    <property type="nucleotide sequence ID" value="NZ_CP067420.1"/>
</dbReference>
<dbReference type="EMBL" id="CP067420">
    <property type="protein sequence ID" value="QQP89978.1"/>
    <property type="molecule type" value="Genomic_DNA"/>
</dbReference>
<evidence type="ECO:0000313" key="3">
    <source>
        <dbReference type="Proteomes" id="UP000595197"/>
    </source>
</evidence>
<feature type="domain" description="Glycosyltransferase 2-like" evidence="1">
    <location>
        <begin position="7"/>
        <end position="130"/>
    </location>
</feature>
<proteinExistence type="predicted"/>
<dbReference type="Proteomes" id="UP000595197">
    <property type="component" value="Chromosome"/>
</dbReference>
<sequence length="392" mass="43508">MKRLTCTVIIPTFNRAGYIADAIDSILGQTRAPDQVIVVDDGSTDDTLAVLAAYSGRIEVVSKPNGGKSTAINRAMPLARGDCIWVFDDDDVALPDALARHLTALERNPEAGFTYSAVQVGRSGPDGRIAVQYEARLWPAEPDEFLIRMMEHCFVYGQPAVVARKECLVRVGLFDERLVRCQDYDIMLKLARHYPPARIEEPTFIQRRHPGTRGTLAQSLSGADPSVAWSRYNRIFISELLDGLPLDRYVPKSWAYGEQTARIQRFAIATRHVVPDSAGRDLAWIVANGGDLTAAERRILIGALTHFTALREIGTDECRRLARACKGRIGRQIRVSLAKGLIYEAMAAFRKRRFSEVRALMPRIVALVGMAGAAELLREKLGRTPRRLSPSP</sequence>
<reference evidence="2" key="1">
    <citation type="submission" date="2021-02" db="EMBL/GenBank/DDBJ databases">
        <title>Skermanella TT6 skin isolate.</title>
        <authorList>
            <person name="Lee K."/>
            <person name="Ganzorig M."/>
        </authorList>
    </citation>
    <scope>NUCLEOTIDE SEQUENCE</scope>
    <source>
        <strain evidence="2">TT6</strain>
    </source>
</reference>
<dbReference type="InterPro" id="IPR001173">
    <property type="entry name" value="Glyco_trans_2-like"/>
</dbReference>
<protein>
    <submittedName>
        <fullName evidence="2">Glycosyltransferase</fullName>
    </submittedName>
</protein>
<dbReference type="SUPFAM" id="SSF53448">
    <property type="entry name" value="Nucleotide-diphospho-sugar transferases"/>
    <property type="match status" value="1"/>
</dbReference>
<dbReference type="InterPro" id="IPR050834">
    <property type="entry name" value="Glycosyltransf_2"/>
</dbReference>
<dbReference type="PANTHER" id="PTHR43685">
    <property type="entry name" value="GLYCOSYLTRANSFERASE"/>
    <property type="match status" value="1"/>
</dbReference>